<evidence type="ECO:0000313" key="2">
    <source>
        <dbReference type="Proteomes" id="UP000807469"/>
    </source>
</evidence>
<protein>
    <submittedName>
        <fullName evidence="1">Uncharacterized protein</fullName>
    </submittedName>
</protein>
<name>A0A9P6CZA6_9AGAR</name>
<dbReference type="Proteomes" id="UP000807469">
    <property type="component" value="Unassembled WGS sequence"/>
</dbReference>
<accession>A0A9P6CZA6</accession>
<sequence>MHYPPTSHACPPSLNPMLHLQIFRHETCIFVGPTYLSIGASPAACHILQSACPLNLDSRMMFRRLTLTEDGGRSCEAKGRGWNKLCCRSQHLSAEQRTGVPSTVISALKTIEDESTKELT</sequence>
<dbReference type="EMBL" id="MU155241">
    <property type="protein sequence ID" value="KAF9478149.1"/>
    <property type="molecule type" value="Genomic_DNA"/>
</dbReference>
<gene>
    <name evidence="1" type="ORF">BDN70DRAFT_880300</name>
</gene>
<keyword evidence="2" id="KW-1185">Reference proteome</keyword>
<comment type="caution">
    <text evidence="1">The sequence shown here is derived from an EMBL/GenBank/DDBJ whole genome shotgun (WGS) entry which is preliminary data.</text>
</comment>
<organism evidence="1 2">
    <name type="scientific">Pholiota conissans</name>
    <dbReference type="NCBI Taxonomy" id="109636"/>
    <lineage>
        <taxon>Eukaryota</taxon>
        <taxon>Fungi</taxon>
        <taxon>Dikarya</taxon>
        <taxon>Basidiomycota</taxon>
        <taxon>Agaricomycotina</taxon>
        <taxon>Agaricomycetes</taxon>
        <taxon>Agaricomycetidae</taxon>
        <taxon>Agaricales</taxon>
        <taxon>Agaricineae</taxon>
        <taxon>Strophariaceae</taxon>
        <taxon>Pholiota</taxon>
    </lineage>
</organism>
<evidence type="ECO:0000313" key="1">
    <source>
        <dbReference type="EMBL" id="KAF9478149.1"/>
    </source>
</evidence>
<dbReference type="AlphaFoldDB" id="A0A9P6CZA6"/>
<reference evidence="1" key="1">
    <citation type="submission" date="2020-11" db="EMBL/GenBank/DDBJ databases">
        <authorList>
            <consortium name="DOE Joint Genome Institute"/>
            <person name="Ahrendt S."/>
            <person name="Riley R."/>
            <person name="Andreopoulos W."/>
            <person name="Labutti K."/>
            <person name="Pangilinan J."/>
            <person name="Ruiz-Duenas F.J."/>
            <person name="Barrasa J.M."/>
            <person name="Sanchez-Garcia M."/>
            <person name="Camarero S."/>
            <person name="Miyauchi S."/>
            <person name="Serrano A."/>
            <person name="Linde D."/>
            <person name="Babiker R."/>
            <person name="Drula E."/>
            <person name="Ayuso-Fernandez I."/>
            <person name="Pacheco R."/>
            <person name="Padilla G."/>
            <person name="Ferreira P."/>
            <person name="Barriuso J."/>
            <person name="Kellner H."/>
            <person name="Castanera R."/>
            <person name="Alfaro M."/>
            <person name="Ramirez L."/>
            <person name="Pisabarro A.G."/>
            <person name="Kuo A."/>
            <person name="Tritt A."/>
            <person name="Lipzen A."/>
            <person name="He G."/>
            <person name="Yan M."/>
            <person name="Ng V."/>
            <person name="Cullen D."/>
            <person name="Martin F."/>
            <person name="Rosso M.-N."/>
            <person name="Henrissat B."/>
            <person name="Hibbett D."/>
            <person name="Martinez A.T."/>
            <person name="Grigoriev I.V."/>
        </authorList>
    </citation>
    <scope>NUCLEOTIDE SEQUENCE</scope>
    <source>
        <strain evidence="1">CIRM-BRFM 674</strain>
    </source>
</reference>
<proteinExistence type="predicted"/>